<evidence type="ECO:0000313" key="2">
    <source>
        <dbReference type="EMBL" id="JAD33963.1"/>
    </source>
</evidence>
<dbReference type="EMBL" id="GBRH01263932">
    <property type="protein sequence ID" value="JAD33963.1"/>
    <property type="molecule type" value="Transcribed_RNA"/>
</dbReference>
<name>A0A0A8Z8D9_ARUDO</name>
<reference evidence="2" key="1">
    <citation type="submission" date="2014-09" db="EMBL/GenBank/DDBJ databases">
        <authorList>
            <person name="Magalhaes I.L.F."/>
            <person name="Oliveira U."/>
            <person name="Santos F.R."/>
            <person name="Vidigal T.H.D.A."/>
            <person name="Brescovit A.D."/>
            <person name="Santos A.J."/>
        </authorList>
    </citation>
    <scope>NUCLEOTIDE SEQUENCE</scope>
    <source>
        <tissue evidence="2">Shoot tissue taken approximately 20 cm above the soil surface</tissue>
    </source>
</reference>
<reference evidence="2" key="2">
    <citation type="journal article" date="2015" name="Data Brief">
        <title>Shoot transcriptome of the giant reed, Arundo donax.</title>
        <authorList>
            <person name="Barrero R.A."/>
            <person name="Guerrero F.D."/>
            <person name="Moolhuijzen P."/>
            <person name="Goolsby J.A."/>
            <person name="Tidwell J."/>
            <person name="Bellgard S.E."/>
            <person name="Bellgard M.I."/>
        </authorList>
    </citation>
    <scope>NUCLEOTIDE SEQUENCE</scope>
    <source>
        <tissue evidence="2">Shoot tissue taken approximately 20 cm above the soil surface</tissue>
    </source>
</reference>
<feature type="region of interest" description="Disordered" evidence="1">
    <location>
        <begin position="37"/>
        <end position="67"/>
    </location>
</feature>
<protein>
    <submittedName>
        <fullName evidence="2">Uncharacterized protein</fullName>
    </submittedName>
</protein>
<accession>A0A0A8Z8D9</accession>
<dbReference type="AlphaFoldDB" id="A0A0A8Z8D9"/>
<organism evidence="2">
    <name type="scientific">Arundo donax</name>
    <name type="common">Giant reed</name>
    <name type="synonym">Donax arundinaceus</name>
    <dbReference type="NCBI Taxonomy" id="35708"/>
    <lineage>
        <taxon>Eukaryota</taxon>
        <taxon>Viridiplantae</taxon>
        <taxon>Streptophyta</taxon>
        <taxon>Embryophyta</taxon>
        <taxon>Tracheophyta</taxon>
        <taxon>Spermatophyta</taxon>
        <taxon>Magnoliopsida</taxon>
        <taxon>Liliopsida</taxon>
        <taxon>Poales</taxon>
        <taxon>Poaceae</taxon>
        <taxon>PACMAD clade</taxon>
        <taxon>Arundinoideae</taxon>
        <taxon>Arundineae</taxon>
        <taxon>Arundo</taxon>
    </lineage>
</organism>
<feature type="compositionally biased region" description="Polar residues" evidence="1">
    <location>
        <begin position="52"/>
        <end position="67"/>
    </location>
</feature>
<evidence type="ECO:0000256" key="1">
    <source>
        <dbReference type="SAM" id="MobiDB-lite"/>
    </source>
</evidence>
<sequence length="67" mass="7639">MQLDYMFIFSFSLAVCPRAFLDLVIRPSFYSFNNTKISSSPACSREKKAHRSSSSIQVYQTCQPGHL</sequence>
<proteinExistence type="predicted"/>